<gene>
    <name evidence="3" type="ORF">chiPu_0002992</name>
</gene>
<keyword evidence="2" id="KW-0472">Membrane</keyword>
<accession>A0A401S2H5</accession>
<sequence length="217" mass="23820">MLDRVYRRADTTTSSGSSGTAAATSRSGGGGGGSPGVYLMVMMMRWRRRRRMLVMAVAAAAVVVVMMVVVMVVVVVMMMMMMGGPGAVISHQLGDALALLLARRRRRGAAQRHDQRPYRAPSPRSTGRRRLAARAPPRPHSPRSVLPKPSSSKFHTRFSSGNSIIRLFNSSESERKKILQKDFGFHFAHIFSEGKVLQFSSGNIIGAIIELIFGFFL</sequence>
<organism evidence="3 4">
    <name type="scientific">Chiloscyllium punctatum</name>
    <name type="common">Brownbanded bambooshark</name>
    <name type="synonym">Hemiscyllium punctatum</name>
    <dbReference type="NCBI Taxonomy" id="137246"/>
    <lineage>
        <taxon>Eukaryota</taxon>
        <taxon>Metazoa</taxon>
        <taxon>Chordata</taxon>
        <taxon>Craniata</taxon>
        <taxon>Vertebrata</taxon>
        <taxon>Chondrichthyes</taxon>
        <taxon>Elasmobranchii</taxon>
        <taxon>Galeomorphii</taxon>
        <taxon>Galeoidea</taxon>
        <taxon>Orectolobiformes</taxon>
        <taxon>Hemiscylliidae</taxon>
        <taxon>Chiloscyllium</taxon>
    </lineage>
</organism>
<evidence type="ECO:0000256" key="2">
    <source>
        <dbReference type="SAM" id="Phobius"/>
    </source>
</evidence>
<protein>
    <submittedName>
        <fullName evidence="3">Uncharacterized protein</fullName>
    </submittedName>
</protein>
<reference evidence="3 4" key="1">
    <citation type="journal article" date="2018" name="Nat. Ecol. Evol.">
        <title>Shark genomes provide insights into elasmobranch evolution and the origin of vertebrates.</title>
        <authorList>
            <person name="Hara Y"/>
            <person name="Yamaguchi K"/>
            <person name="Onimaru K"/>
            <person name="Kadota M"/>
            <person name="Koyanagi M"/>
            <person name="Keeley SD"/>
            <person name="Tatsumi K"/>
            <person name="Tanaka K"/>
            <person name="Motone F"/>
            <person name="Kageyama Y"/>
            <person name="Nozu R"/>
            <person name="Adachi N"/>
            <person name="Nishimura O"/>
            <person name="Nakagawa R"/>
            <person name="Tanegashima C"/>
            <person name="Kiyatake I"/>
            <person name="Matsumoto R"/>
            <person name="Murakumo K"/>
            <person name="Nishida K"/>
            <person name="Terakita A"/>
            <person name="Kuratani S"/>
            <person name="Sato K"/>
            <person name="Hyodo S Kuraku.S."/>
        </authorList>
    </citation>
    <scope>NUCLEOTIDE SEQUENCE [LARGE SCALE GENOMIC DNA]</scope>
</reference>
<feature type="compositionally biased region" description="Basic and acidic residues" evidence="1">
    <location>
        <begin position="1"/>
        <end position="10"/>
    </location>
</feature>
<evidence type="ECO:0000256" key="1">
    <source>
        <dbReference type="SAM" id="MobiDB-lite"/>
    </source>
</evidence>
<feature type="compositionally biased region" description="Low complexity" evidence="1">
    <location>
        <begin position="11"/>
        <end position="26"/>
    </location>
</feature>
<feature type="region of interest" description="Disordered" evidence="1">
    <location>
        <begin position="1"/>
        <end position="31"/>
    </location>
</feature>
<proteinExistence type="predicted"/>
<comment type="caution">
    <text evidence="3">The sequence shown here is derived from an EMBL/GenBank/DDBJ whole genome shotgun (WGS) entry which is preliminary data.</text>
</comment>
<keyword evidence="4" id="KW-1185">Reference proteome</keyword>
<evidence type="ECO:0000313" key="4">
    <source>
        <dbReference type="Proteomes" id="UP000287033"/>
    </source>
</evidence>
<feature type="region of interest" description="Disordered" evidence="1">
    <location>
        <begin position="107"/>
        <end position="155"/>
    </location>
</feature>
<dbReference type="AlphaFoldDB" id="A0A401S2H5"/>
<name>A0A401S2H5_CHIPU</name>
<dbReference type="EMBL" id="BEZZ01000062">
    <property type="protein sequence ID" value="GCC24590.1"/>
    <property type="molecule type" value="Genomic_DNA"/>
</dbReference>
<keyword evidence="2" id="KW-0812">Transmembrane</keyword>
<evidence type="ECO:0000313" key="3">
    <source>
        <dbReference type="EMBL" id="GCC24590.1"/>
    </source>
</evidence>
<feature type="transmembrane region" description="Helical" evidence="2">
    <location>
        <begin position="52"/>
        <end position="78"/>
    </location>
</feature>
<keyword evidence="2" id="KW-1133">Transmembrane helix</keyword>
<dbReference type="Proteomes" id="UP000287033">
    <property type="component" value="Unassembled WGS sequence"/>
</dbReference>